<dbReference type="SUPFAM" id="SSF55811">
    <property type="entry name" value="Nudix"/>
    <property type="match status" value="1"/>
</dbReference>
<gene>
    <name evidence="13" type="ORF">JQS30_12730</name>
</gene>
<evidence type="ECO:0000256" key="2">
    <source>
        <dbReference type="ARBA" id="ARBA00005582"/>
    </source>
</evidence>
<evidence type="ECO:0000256" key="11">
    <source>
        <dbReference type="ARBA" id="ARBA00038905"/>
    </source>
</evidence>
<comment type="cofactor">
    <cofactor evidence="1">
        <name>Mg(2+)</name>
        <dbReference type="ChEBI" id="CHEBI:18420"/>
    </cofactor>
</comment>
<protein>
    <recommendedName>
        <fullName evidence="11">8-oxo-dGTP diphosphatase</fullName>
        <ecNumber evidence="11">3.6.1.55</ecNumber>
    </recommendedName>
</protein>
<evidence type="ECO:0000256" key="3">
    <source>
        <dbReference type="ARBA" id="ARBA00022457"/>
    </source>
</evidence>
<keyword evidence="8" id="KW-0460">Magnesium</keyword>
<dbReference type="GO" id="GO:0006260">
    <property type="term" value="P:DNA replication"/>
    <property type="evidence" value="ECO:0007669"/>
    <property type="project" value="UniProtKB-KW"/>
</dbReference>
<dbReference type="Proteomes" id="UP000662939">
    <property type="component" value="Chromosome"/>
</dbReference>
<reference evidence="13" key="1">
    <citation type="submission" date="2021-02" db="EMBL/GenBank/DDBJ databases">
        <title>Natronoglycomyces albus gen. nov., sp. nov, a haloalkaliphilic actinobacterium from a soda solonchak soil.</title>
        <authorList>
            <person name="Sorokin D.Y."/>
            <person name="Khijniak T.V."/>
            <person name="Zakharycheva A.P."/>
            <person name="Boueva O.V."/>
            <person name="Ariskina E.V."/>
            <person name="Hahnke R.L."/>
            <person name="Bunk B."/>
            <person name="Sproer C."/>
            <person name="Schumann P."/>
            <person name="Evtushenko L.I."/>
            <person name="Kublanov I.V."/>
        </authorList>
    </citation>
    <scope>NUCLEOTIDE SEQUENCE</scope>
    <source>
        <strain evidence="13">DSM 106290</strain>
    </source>
</reference>
<comment type="similarity">
    <text evidence="2">Belongs to the Nudix hydrolase family.</text>
</comment>
<sequence length="143" mass="16054">MNNKRTIVGAAIISDDGRVLAASRAEPAPMRGQWEFPGGKVEPGETEVDALRRECIEEVGVDIYVGPRLGVDIPIKDDYILKVYLARLRHSDDTPQALEHLEVRWLSAETLYDVPWLRADLPLVRELEKLLPNRIQDALTAAD</sequence>
<evidence type="ECO:0000256" key="10">
    <source>
        <dbReference type="ARBA" id="ARBA00035861"/>
    </source>
</evidence>
<dbReference type="PROSITE" id="PS51462">
    <property type="entry name" value="NUDIX"/>
    <property type="match status" value="1"/>
</dbReference>
<dbReference type="GO" id="GO:0044716">
    <property type="term" value="F:8-oxo-GDP phosphatase activity"/>
    <property type="evidence" value="ECO:0007669"/>
    <property type="project" value="TreeGrafter"/>
</dbReference>
<name>A0A895XQS8_9ACTN</name>
<dbReference type="PANTHER" id="PTHR47707:SF1">
    <property type="entry name" value="NUDIX HYDROLASE FAMILY PROTEIN"/>
    <property type="match status" value="1"/>
</dbReference>
<keyword evidence="6" id="KW-0227">DNA damage</keyword>
<keyword evidence="7" id="KW-0378">Hydrolase</keyword>
<dbReference type="Pfam" id="PF00293">
    <property type="entry name" value="NUDIX"/>
    <property type="match status" value="1"/>
</dbReference>
<dbReference type="GO" id="GO:0008413">
    <property type="term" value="F:8-oxo-7,8-dihydroguanosine triphosphate pyrophosphatase activity"/>
    <property type="evidence" value="ECO:0007669"/>
    <property type="project" value="TreeGrafter"/>
</dbReference>
<dbReference type="InterPro" id="IPR047127">
    <property type="entry name" value="MutT-like"/>
</dbReference>
<keyword evidence="14" id="KW-1185">Reference proteome</keyword>
<dbReference type="GO" id="GO:0035539">
    <property type="term" value="F:8-oxo-7,8-dihydrodeoxyguanosine triphosphate pyrophosphatase activity"/>
    <property type="evidence" value="ECO:0007669"/>
    <property type="project" value="UniProtKB-EC"/>
</dbReference>
<dbReference type="RefSeq" id="WP_213170627.1">
    <property type="nucleotide sequence ID" value="NZ_CP070496.1"/>
</dbReference>
<evidence type="ECO:0000256" key="9">
    <source>
        <dbReference type="ARBA" id="ARBA00023204"/>
    </source>
</evidence>
<accession>A0A895XQS8</accession>
<dbReference type="InterPro" id="IPR000086">
    <property type="entry name" value="NUDIX_hydrolase_dom"/>
</dbReference>
<dbReference type="InterPro" id="IPR015797">
    <property type="entry name" value="NUDIX_hydrolase-like_dom_sf"/>
</dbReference>
<dbReference type="GO" id="GO:0044715">
    <property type="term" value="F:8-oxo-dGDP phosphatase activity"/>
    <property type="evidence" value="ECO:0007669"/>
    <property type="project" value="TreeGrafter"/>
</dbReference>
<dbReference type="GO" id="GO:0046872">
    <property type="term" value="F:metal ion binding"/>
    <property type="evidence" value="ECO:0007669"/>
    <property type="project" value="UniProtKB-KW"/>
</dbReference>
<keyword evidence="9" id="KW-0234">DNA repair</keyword>
<comment type="catalytic activity">
    <reaction evidence="10">
        <text>8-oxo-dGTP + H2O = 8-oxo-dGMP + diphosphate + H(+)</text>
        <dbReference type="Rhea" id="RHEA:31575"/>
        <dbReference type="ChEBI" id="CHEBI:15377"/>
        <dbReference type="ChEBI" id="CHEBI:15378"/>
        <dbReference type="ChEBI" id="CHEBI:33019"/>
        <dbReference type="ChEBI" id="CHEBI:63224"/>
        <dbReference type="ChEBI" id="CHEBI:77896"/>
        <dbReference type="EC" id="3.6.1.55"/>
    </reaction>
</comment>
<dbReference type="EMBL" id="CP070496">
    <property type="protein sequence ID" value="QSB04630.1"/>
    <property type="molecule type" value="Genomic_DNA"/>
</dbReference>
<feature type="domain" description="Nudix hydrolase" evidence="12">
    <location>
        <begin position="3"/>
        <end position="128"/>
    </location>
</feature>
<keyword evidence="4" id="KW-0235">DNA replication</keyword>
<proteinExistence type="inferred from homology"/>
<dbReference type="InterPro" id="IPR020476">
    <property type="entry name" value="Nudix_hydrolase"/>
</dbReference>
<dbReference type="GO" id="GO:0006281">
    <property type="term" value="P:DNA repair"/>
    <property type="evidence" value="ECO:0007669"/>
    <property type="project" value="UniProtKB-KW"/>
</dbReference>
<evidence type="ECO:0000313" key="14">
    <source>
        <dbReference type="Proteomes" id="UP000662939"/>
    </source>
</evidence>
<evidence type="ECO:0000256" key="6">
    <source>
        <dbReference type="ARBA" id="ARBA00022763"/>
    </source>
</evidence>
<evidence type="ECO:0000313" key="13">
    <source>
        <dbReference type="EMBL" id="QSB04630.1"/>
    </source>
</evidence>
<dbReference type="Gene3D" id="3.90.79.10">
    <property type="entry name" value="Nucleoside Triphosphate Pyrophosphohydrolase"/>
    <property type="match status" value="1"/>
</dbReference>
<evidence type="ECO:0000259" key="12">
    <source>
        <dbReference type="PROSITE" id="PS51462"/>
    </source>
</evidence>
<dbReference type="EC" id="3.6.1.55" evidence="11"/>
<evidence type="ECO:0000256" key="7">
    <source>
        <dbReference type="ARBA" id="ARBA00022801"/>
    </source>
</evidence>
<evidence type="ECO:0000256" key="8">
    <source>
        <dbReference type="ARBA" id="ARBA00022842"/>
    </source>
</evidence>
<dbReference type="PANTHER" id="PTHR47707">
    <property type="entry name" value="8-OXO-DGTP DIPHOSPHATASE"/>
    <property type="match status" value="1"/>
</dbReference>
<evidence type="ECO:0000256" key="5">
    <source>
        <dbReference type="ARBA" id="ARBA00022723"/>
    </source>
</evidence>
<evidence type="ECO:0000256" key="4">
    <source>
        <dbReference type="ARBA" id="ARBA00022705"/>
    </source>
</evidence>
<dbReference type="CDD" id="cd03425">
    <property type="entry name" value="NUDIX_MutT_NudA_like"/>
    <property type="match status" value="1"/>
</dbReference>
<evidence type="ECO:0000256" key="1">
    <source>
        <dbReference type="ARBA" id="ARBA00001946"/>
    </source>
</evidence>
<organism evidence="13 14">
    <name type="scientific">Natronoglycomyces albus</name>
    <dbReference type="NCBI Taxonomy" id="2811108"/>
    <lineage>
        <taxon>Bacteria</taxon>
        <taxon>Bacillati</taxon>
        <taxon>Actinomycetota</taxon>
        <taxon>Actinomycetes</taxon>
        <taxon>Glycomycetales</taxon>
        <taxon>Glycomycetaceae</taxon>
        <taxon>Natronoglycomyces</taxon>
    </lineage>
</organism>
<dbReference type="PRINTS" id="PR00502">
    <property type="entry name" value="NUDIXFAMILY"/>
</dbReference>
<dbReference type="KEGG" id="nav:JQS30_12730"/>
<dbReference type="AlphaFoldDB" id="A0A895XQS8"/>
<keyword evidence="5" id="KW-0479">Metal-binding</keyword>
<keyword evidence="3" id="KW-0515">Mutator protein</keyword>